<dbReference type="PROSITE" id="PS50006">
    <property type="entry name" value="FHA_DOMAIN"/>
    <property type="match status" value="1"/>
</dbReference>
<dbReference type="InterPro" id="IPR000253">
    <property type="entry name" value="FHA_dom"/>
</dbReference>
<dbReference type="RefSeq" id="XP_022837780.1">
    <property type="nucleotide sequence ID" value="XM_022982012.1"/>
</dbReference>
<dbReference type="RefSeq" id="XP_022837782.1">
    <property type="nucleotide sequence ID" value="XM_022982014.1"/>
</dbReference>
<dbReference type="Gene3D" id="2.60.200.20">
    <property type="match status" value="1"/>
</dbReference>
<reference evidence="6 7" key="1">
    <citation type="submission" date="2025-04" db="UniProtKB">
        <authorList>
            <consortium name="RefSeq"/>
        </authorList>
    </citation>
    <scope>IDENTIFICATION</scope>
    <source>
        <strain evidence="6 7">Ishihara</strain>
        <tissue evidence="6 7">Whole body</tissue>
    </source>
</reference>
<keyword evidence="3" id="KW-0812">Transmembrane</keyword>
<feature type="transmembrane region" description="Helical" evidence="3">
    <location>
        <begin position="800"/>
        <end position="820"/>
    </location>
</feature>
<evidence type="ECO:0000313" key="6">
    <source>
        <dbReference type="RefSeq" id="XP_022837780.1"/>
    </source>
</evidence>
<proteinExistence type="predicted"/>
<name>A0A9J7J6K2_SPOLT</name>
<evidence type="ECO:0000256" key="3">
    <source>
        <dbReference type="SAM" id="Phobius"/>
    </source>
</evidence>
<keyword evidence="3" id="KW-1133">Transmembrane helix</keyword>
<sequence>MVIAKSKKVKPNMSNTIKNMDYNWTPGPEPQNNQDGGVPRAIFVPHSNSLPFEERRVTLEQPVKIGRNVYRATPSPTNTIFECRVLSRHHATLYYDKGHFYLVDNQSSNGTFINNNRCSISKEQEPHEVFSGDVVQFGIPVVENAGNSEKNTFPPVVALLKLYHPDGKEAKLSFNPTMTTPLDLKELYQLNNFVQEAIQREASLETRLRTLRECVERTRASAAAAWDLFVGEQRLLLRVHTLESVLAVGAQPSAAQLAQLLSDKRNYQEVAQESLRAAHEQRLQLEESLERRSRELAALHQQNYALRLTANNALAELQKLAARCERKMCAARLAIAAAEERELAVRNHLPLAYSVQNGEAKMLVVSSDSNRVSEATRAATLEDAVRALPDYIKLLLPQHLLNKVGIKAISAEGKSAKEFELILKTNNIYNTESKEKQNNEEGGVSGSGEDKTGEPDSCTDDEKQSRLNHDPGHEESPSPLDGELHADNNANSTYSEPSTREESPSKAGVEYANILRVMAGLNEEIKVLRERLSAAAADNEQLRAARDELLAAQPEHDAHDTPPLDADDAATYRARIADLQAQLTRSTVAEESNLSEIQRLASSVAEMQAELAFRPTRADIDDLTAVVGKLRAELLARDQQIERLRTSTVRERAVADKAVETDAPLDEPRDSQETAERSIDAGKISAEIDEMFRLDYDDDEEETDSAVTEINRDEEEAGSEETEGAEDAAGGEGGAGGPGYVRVHDGQRLRDALHNGSLLALEDELVRAKERWAEACGERARLAAALAALQSKPALPALSLRHVLALAVPLLAAALYFVLLPRAS</sequence>
<dbReference type="InterPro" id="IPR051176">
    <property type="entry name" value="Cent_Immune-Sig_Mod"/>
</dbReference>
<evidence type="ECO:0000313" key="5">
    <source>
        <dbReference type="Proteomes" id="UP000301870"/>
    </source>
</evidence>
<dbReference type="RefSeq" id="XP_022837781.1">
    <property type="nucleotide sequence ID" value="XM_022982013.1"/>
</dbReference>
<feature type="region of interest" description="Disordered" evidence="2">
    <location>
        <begin position="696"/>
        <end position="740"/>
    </location>
</feature>
<evidence type="ECO:0000313" key="8">
    <source>
        <dbReference type="RefSeq" id="XP_022837782.1"/>
    </source>
</evidence>
<feature type="coiled-coil region" evidence="1">
    <location>
        <begin position="511"/>
        <end position="552"/>
    </location>
</feature>
<accession>A0A9J7J6K2</accession>
<dbReference type="SMART" id="SM00240">
    <property type="entry name" value="FHA"/>
    <property type="match status" value="1"/>
</dbReference>
<dbReference type="CDD" id="cd21868">
    <property type="entry name" value="CC1_SLMAP-like"/>
    <property type="match status" value="1"/>
</dbReference>
<evidence type="ECO:0000313" key="7">
    <source>
        <dbReference type="RefSeq" id="XP_022837781.1"/>
    </source>
</evidence>
<evidence type="ECO:0000259" key="4">
    <source>
        <dbReference type="PROSITE" id="PS50006"/>
    </source>
</evidence>
<dbReference type="KEGG" id="sliu:111364963"/>
<dbReference type="AlphaFoldDB" id="A0A9J7J6K2"/>
<dbReference type="PANTHER" id="PTHR15715">
    <property type="entry name" value="CENTROSOMAL PROTEIN OF 170 KDA"/>
    <property type="match status" value="1"/>
</dbReference>
<feature type="compositionally biased region" description="Acidic residues" evidence="2">
    <location>
        <begin position="712"/>
        <end position="726"/>
    </location>
</feature>
<feature type="compositionally biased region" description="Basic and acidic residues" evidence="2">
    <location>
        <begin position="448"/>
        <end position="486"/>
    </location>
</feature>
<feature type="region of interest" description="Disordered" evidence="2">
    <location>
        <begin position="433"/>
        <end position="507"/>
    </location>
</feature>
<keyword evidence="1" id="KW-0175">Coiled coil</keyword>
<feature type="region of interest" description="Disordered" evidence="2">
    <location>
        <begin position="655"/>
        <end position="682"/>
    </location>
</feature>
<feature type="domain" description="FHA" evidence="4">
    <location>
        <begin position="63"/>
        <end position="118"/>
    </location>
</feature>
<dbReference type="GeneID" id="111364963"/>
<feature type="compositionally biased region" description="Basic and acidic residues" evidence="2">
    <location>
        <begin position="655"/>
        <end position="680"/>
    </location>
</feature>
<organism evidence="5 8">
    <name type="scientific">Spodoptera litura</name>
    <name type="common">Asian cotton leafworm</name>
    <dbReference type="NCBI Taxonomy" id="69820"/>
    <lineage>
        <taxon>Eukaryota</taxon>
        <taxon>Metazoa</taxon>
        <taxon>Ecdysozoa</taxon>
        <taxon>Arthropoda</taxon>
        <taxon>Hexapoda</taxon>
        <taxon>Insecta</taxon>
        <taxon>Pterygota</taxon>
        <taxon>Neoptera</taxon>
        <taxon>Endopterygota</taxon>
        <taxon>Lepidoptera</taxon>
        <taxon>Glossata</taxon>
        <taxon>Ditrysia</taxon>
        <taxon>Noctuoidea</taxon>
        <taxon>Noctuidae</taxon>
        <taxon>Amphipyrinae</taxon>
        <taxon>Spodoptera</taxon>
    </lineage>
</organism>
<gene>
    <name evidence="6 7 8" type="primary">LOC111364963</name>
</gene>
<dbReference type="PANTHER" id="PTHR15715:SF37">
    <property type="entry name" value="LD47843P"/>
    <property type="match status" value="1"/>
</dbReference>
<dbReference type="Pfam" id="PF00498">
    <property type="entry name" value="FHA"/>
    <property type="match status" value="1"/>
</dbReference>
<feature type="compositionally biased region" description="Polar residues" evidence="2">
    <location>
        <begin position="488"/>
        <end position="497"/>
    </location>
</feature>
<evidence type="ECO:0000256" key="1">
    <source>
        <dbReference type="SAM" id="Coils"/>
    </source>
</evidence>
<dbReference type="CTD" id="7871"/>
<keyword evidence="3" id="KW-0472">Membrane</keyword>
<dbReference type="OrthoDB" id="687730at2759"/>
<feature type="compositionally biased region" description="Gly residues" evidence="2">
    <location>
        <begin position="730"/>
        <end position="739"/>
    </location>
</feature>
<dbReference type="InterPro" id="IPR008984">
    <property type="entry name" value="SMAD_FHA_dom_sf"/>
</dbReference>
<protein>
    <submittedName>
        <fullName evidence="6 7">Sarcolemmal membrane-associated protein</fullName>
    </submittedName>
</protein>
<dbReference type="SUPFAM" id="SSF49879">
    <property type="entry name" value="SMAD/FHA domain"/>
    <property type="match status" value="1"/>
</dbReference>
<keyword evidence="5" id="KW-1185">Reference proteome</keyword>
<dbReference type="Proteomes" id="UP000301870">
    <property type="component" value="Chromosome 6"/>
</dbReference>
<evidence type="ECO:0000256" key="2">
    <source>
        <dbReference type="SAM" id="MobiDB-lite"/>
    </source>
</evidence>
<feature type="coiled-coil region" evidence="1">
    <location>
        <begin position="275"/>
        <end position="327"/>
    </location>
</feature>